<feature type="transmembrane region" description="Helical" evidence="5">
    <location>
        <begin position="6"/>
        <end position="29"/>
    </location>
</feature>
<gene>
    <name evidence="6" type="ORF">MMAD_32470</name>
</gene>
<dbReference type="Gene3D" id="3.50.50.60">
    <property type="entry name" value="FAD/NAD(P)-binding domain"/>
    <property type="match status" value="1"/>
</dbReference>
<keyword evidence="6" id="KW-0503">Monooxygenase</keyword>
<evidence type="ECO:0000313" key="6">
    <source>
        <dbReference type="EMBL" id="BBZ28952.1"/>
    </source>
</evidence>
<dbReference type="GO" id="GO:0050661">
    <property type="term" value="F:NADP binding"/>
    <property type="evidence" value="ECO:0007669"/>
    <property type="project" value="InterPro"/>
</dbReference>
<evidence type="ECO:0000256" key="4">
    <source>
        <dbReference type="ARBA" id="ARBA00023002"/>
    </source>
</evidence>
<keyword evidence="3" id="KW-0274">FAD</keyword>
<keyword evidence="2" id="KW-0285">Flavoprotein</keyword>
<sequence>MSAPEHQVVVIGAGMAGLGVALCLSDLAVRSVLVDRDARVGASWRNRYDALRLNTGARYSHLPKRPYAKGTPQFPTRDQVIAHLDEHAGQRGIEWRMNTPVERVVRRTPSGWGVVTGEGIVDTAHVVVATGPAHTPSLPDWPGSESFAGEVLHSSAYRNPAPFAGKRVLVVGAGSSGMEIAHDLAKGGAAKVWLSVRTPPNLLPRTGPLGQPNDVLSRPLYRIPPRWADAISRRRRLAAFGDLTDLGLPIPEEGPFSRAHRLGVSPSLVDPDVVDAVRDGSVEVVAALTSFEGTSAVLTDRARLAADAVIAATGYRNGLAPLVGHLGVLTDAGRPMAHGDVAAAPGLWFHGLMPRPSLIGYTSMQSQRLAGRIAREIAEAGRPRRGKLF</sequence>
<reference evidence="6 7" key="1">
    <citation type="journal article" date="2019" name="Emerg. Microbes Infect.">
        <title>Comprehensive subspecies identification of 175 nontuberculous mycobacteria species based on 7547 genomic profiles.</title>
        <authorList>
            <person name="Matsumoto Y."/>
            <person name="Kinjo T."/>
            <person name="Motooka D."/>
            <person name="Nabeya D."/>
            <person name="Jung N."/>
            <person name="Uechi K."/>
            <person name="Horii T."/>
            <person name="Iida T."/>
            <person name="Fujita J."/>
            <person name="Nakamura S."/>
        </authorList>
    </citation>
    <scope>NUCLEOTIDE SEQUENCE [LARGE SCALE GENOMIC DNA]</scope>
    <source>
        <strain evidence="6 7">JCM 13574</strain>
    </source>
</reference>
<evidence type="ECO:0000256" key="5">
    <source>
        <dbReference type="SAM" id="Phobius"/>
    </source>
</evidence>
<dbReference type="Pfam" id="PF00743">
    <property type="entry name" value="FMO-like"/>
    <property type="match status" value="1"/>
</dbReference>
<dbReference type="PRINTS" id="PR00368">
    <property type="entry name" value="FADPNR"/>
</dbReference>
<dbReference type="SUPFAM" id="SSF51905">
    <property type="entry name" value="FAD/NAD(P)-binding domain"/>
    <property type="match status" value="2"/>
</dbReference>
<dbReference type="GO" id="GO:0004499">
    <property type="term" value="F:N,N-dimethylaniline monooxygenase activity"/>
    <property type="evidence" value="ECO:0007669"/>
    <property type="project" value="InterPro"/>
</dbReference>
<dbReference type="InterPro" id="IPR020946">
    <property type="entry name" value="Flavin_mOase-like"/>
</dbReference>
<evidence type="ECO:0000256" key="2">
    <source>
        <dbReference type="ARBA" id="ARBA00022630"/>
    </source>
</evidence>
<dbReference type="Proteomes" id="UP000466517">
    <property type="component" value="Chromosome"/>
</dbReference>
<accession>A0A7I7XI87</accession>
<keyword evidence="5" id="KW-0472">Membrane</keyword>
<dbReference type="GO" id="GO:0050660">
    <property type="term" value="F:flavin adenine dinucleotide binding"/>
    <property type="evidence" value="ECO:0007669"/>
    <property type="project" value="InterPro"/>
</dbReference>
<dbReference type="RefSeq" id="WP_163739152.1">
    <property type="nucleotide sequence ID" value="NZ_AP022610.1"/>
</dbReference>
<dbReference type="PANTHER" id="PTHR43539">
    <property type="entry name" value="FLAVIN-BINDING MONOOXYGENASE-LIKE PROTEIN (AFU_ORTHOLOGUE AFUA_4G09220)"/>
    <property type="match status" value="1"/>
</dbReference>
<dbReference type="PRINTS" id="PR00469">
    <property type="entry name" value="PNDRDTASEII"/>
</dbReference>
<dbReference type="AlphaFoldDB" id="A0A7I7XI87"/>
<dbReference type="KEGG" id="mmag:MMAD_32470"/>
<organism evidence="6 7">
    <name type="scientific">Mycolicibacterium madagascariense</name>
    <dbReference type="NCBI Taxonomy" id="212765"/>
    <lineage>
        <taxon>Bacteria</taxon>
        <taxon>Bacillati</taxon>
        <taxon>Actinomycetota</taxon>
        <taxon>Actinomycetes</taxon>
        <taxon>Mycobacteriales</taxon>
        <taxon>Mycobacteriaceae</taxon>
        <taxon>Mycolicibacterium</taxon>
    </lineage>
</organism>
<dbReference type="PANTHER" id="PTHR43539:SF78">
    <property type="entry name" value="FLAVIN-CONTAINING MONOOXYGENASE"/>
    <property type="match status" value="1"/>
</dbReference>
<keyword evidence="7" id="KW-1185">Reference proteome</keyword>
<name>A0A7I7XI87_9MYCO</name>
<dbReference type="GO" id="GO:0005829">
    <property type="term" value="C:cytosol"/>
    <property type="evidence" value="ECO:0007669"/>
    <property type="project" value="TreeGrafter"/>
</dbReference>
<evidence type="ECO:0000313" key="7">
    <source>
        <dbReference type="Proteomes" id="UP000466517"/>
    </source>
</evidence>
<keyword evidence="5" id="KW-1133">Transmembrane helix</keyword>
<keyword evidence="5" id="KW-0812">Transmembrane</keyword>
<evidence type="ECO:0000256" key="3">
    <source>
        <dbReference type="ARBA" id="ARBA00022827"/>
    </source>
</evidence>
<dbReference type="InterPro" id="IPR050982">
    <property type="entry name" value="Auxin_biosynth/cation_transpt"/>
</dbReference>
<evidence type="ECO:0000256" key="1">
    <source>
        <dbReference type="ARBA" id="ARBA00010139"/>
    </source>
</evidence>
<dbReference type="InterPro" id="IPR036188">
    <property type="entry name" value="FAD/NAD-bd_sf"/>
</dbReference>
<comment type="similarity">
    <text evidence="1">Belongs to the FAD-binding monooxygenase family.</text>
</comment>
<proteinExistence type="inferred from homology"/>
<protein>
    <submittedName>
        <fullName evidence="6">Monooxygenase</fullName>
    </submittedName>
</protein>
<dbReference type="EMBL" id="AP022610">
    <property type="protein sequence ID" value="BBZ28952.1"/>
    <property type="molecule type" value="Genomic_DNA"/>
</dbReference>
<keyword evidence="4" id="KW-0560">Oxidoreductase</keyword>